<dbReference type="PRINTS" id="PR00019">
    <property type="entry name" value="LEURICHRPT"/>
</dbReference>
<keyword evidence="10" id="KW-0325">Glycoprotein</keyword>
<accession>A0AA88UMB1</accession>
<dbReference type="EMBL" id="JAVXUO010000651">
    <property type="protein sequence ID" value="KAK2990374.1"/>
    <property type="molecule type" value="Genomic_DNA"/>
</dbReference>
<organism evidence="11 12">
    <name type="scientific">Escallonia rubra</name>
    <dbReference type="NCBI Taxonomy" id="112253"/>
    <lineage>
        <taxon>Eukaryota</taxon>
        <taxon>Viridiplantae</taxon>
        <taxon>Streptophyta</taxon>
        <taxon>Embryophyta</taxon>
        <taxon>Tracheophyta</taxon>
        <taxon>Spermatophyta</taxon>
        <taxon>Magnoliopsida</taxon>
        <taxon>eudicotyledons</taxon>
        <taxon>Gunneridae</taxon>
        <taxon>Pentapetalae</taxon>
        <taxon>asterids</taxon>
        <taxon>campanulids</taxon>
        <taxon>Escalloniales</taxon>
        <taxon>Escalloniaceae</taxon>
        <taxon>Escallonia</taxon>
    </lineage>
</organism>
<comment type="subcellular location">
    <subcellularLocation>
        <location evidence="1">Cell membrane</location>
        <topology evidence="1">Single-pass type I membrane protein</topology>
    </subcellularLocation>
</comment>
<keyword evidence="5" id="KW-0812">Transmembrane</keyword>
<evidence type="ECO:0000256" key="7">
    <source>
        <dbReference type="ARBA" id="ARBA00022989"/>
    </source>
</evidence>
<reference evidence="11" key="1">
    <citation type="submission" date="2022-12" db="EMBL/GenBank/DDBJ databases">
        <title>Draft genome assemblies for two species of Escallonia (Escalloniales).</title>
        <authorList>
            <person name="Chanderbali A."/>
            <person name="Dervinis C."/>
            <person name="Anghel I."/>
            <person name="Soltis D."/>
            <person name="Soltis P."/>
            <person name="Zapata F."/>
        </authorList>
    </citation>
    <scope>NUCLEOTIDE SEQUENCE</scope>
    <source>
        <strain evidence="11">UCBG92.1500</strain>
        <tissue evidence="11">Leaf</tissue>
    </source>
</reference>
<evidence type="ECO:0008006" key="13">
    <source>
        <dbReference type="Google" id="ProtNLM"/>
    </source>
</evidence>
<proteinExistence type="inferred from homology"/>
<dbReference type="GO" id="GO:0005886">
    <property type="term" value="C:plasma membrane"/>
    <property type="evidence" value="ECO:0007669"/>
    <property type="project" value="UniProtKB-SubCell"/>
</dbReference>
<evidence type="ECO:0000256" key="3">
    <source>
        <dbReference type="ARBA" id="ARBA00022475"/>
    </source>
</evidence>
<dbReference type="InterPro" id="IPR001611">
    <property type="entry name" value="Leu-rich_rpt"/>
</dbReference>
<evidence type="ECO:0000313" key="12">
    <source>
        <dbReference type="Proteomes" id="UP001187471"/>
    </source>
</evidence>
<dbReference type="Pfam" id="PF13855">
    <property type="entry name" value="LRR_8"/>
    <property type="match status" value="2"/>
</dbReference>
<evidence type="ECO:0000256" key="8">
    <source>
        <dbReference type="ARBA" id="ARBA00023136"/>
    </source>
</evidence>
<comment type="caution">
    <text evidence="11">The sequence shown here is derived from an EMBL/GenBank/DDBJ whole genome shotgun (WGS) entry which is preliminary data.</text>
</comment>
<dbReference type="PANTHER" id="PTHR27004">
    <property type="entry name" value="RECEPTOR-LIKE PROTEIN 12 ISOFORM X1"/>
    <property type="match status" value="1"/>
</dbReference>
<gene>
    <name evidence="11" type="ORF">RJ640_014135</name>
</gene>
<keyword evidence="6" id="KW-0677">Repeat</keyword>
<evidence type="ECO:0000256" key="4">
    <source>
        <dbReference type="ARBA" id="ARBA00022614"/>
    </source>
</evidence>
<evidence type="ECO:0000256" key="6">
    <source>
        <dbReference type="ARBA" id="ARBA00022737"/>
    </source>
</evidence>
<dbReference type="SUPFAM" id="SSF52058">
    <property type="entry name" value="L domain-like"/>
    <property type="match status" value="1"/>
</dbReference>
<dbReference type="PANTHER" id="PTHR27004:SF447">
    <property type="entry name" value="RECEPTOR LIKE PROTEIN 30-LIKE"/>
    <property type="match status" value="1"/>
</dbReference>
<dbReference type="Gene3D" id="3.80.10.10">
    <property type="entry name" value="Ribonuclease Inhibitor"/>
    <property type="match status" value="1"/>
</dbReference>
<keyword evidence="3" id="KW-1003">Cell membrane</keyword>
<dbReference type="AlphaFoldDB" id="A0AA88UMB1"/>
<dbReference type="FunFam" id="3.80.10.10:FF:000213">
    <property type="entry name" value="Tyrosine-sulfated glycopeptide receptor 1"/>
    <property type="match status" value="1"/>
</dbReference>
<sequence>MLNGSLKVPPPSTLSYRLSDNNLTGEIPLFICQESSISILDLSNNDMNGTIPPCLGNFSDSFSILNLKGNNFSGTIPQIYTEGNNIRMIDLSQNHLEGQVPRSLANCGVLEVLNLGDNKIEDTFPFWLGDLPQLRVLILSSNKFHGAIRSPKKNGEFPKLHIIDLSYNNFSGVLPLGYFETWSSMKTVEVKLSAYLQANVTIEVQGGVEWEESYLYSMTMTNKGVKLIYERILGVFTAVDLSSNKFRGEIPESIGHLKGLQLLSLSNNNLTGGIPPSLGSLTKLESLDLSQNKLSGEIPQQLTLLTFLAFIDLSHNHLVGPIPRENQFSTFGKASYEGNSALCGVPSSNACASQAPTPHLTTETRDGSSSFLDGVDCIVISMGLGSGLIVGFIIGQNLTTRHHEWFNEKFGMRQRKRKRR</sequence>
<dbReference type="PROSITE" id="PS51450">
    <property type="entry name" value="LRR"/>
    <property type="match status" value="1"/>
</dbReference>
<dbReference type="Pfam" id="PF00560">
    <property type="entry name" value="LRR_1"/>
    <property type="match status" value="2"/>
</dbReference>
<dbReference type="Proteomes" id="UP001187471">
    <property type="component" value="Unassembled WGS sequence"/>
</dbReference>
<keyword evidence="12" id="KW-1185">Reference proteome</keyword>
<keyword evidence="7" id="KW-1133">Transmembrane helix</keyword>
<evidence type="ECO:0000256" key="5">
    <source>
        <dbReference type="ARBA" id="ARBA00022692"/>
    </source>
</evidence>
<keyword evidence="8" id="KW-0472">Membrane</keyword>
<evidence type="ECO:0000256" key="9">
    <source>
        <dbReference type="ARBA" id="ARBA00023170"/>
    </source>
</evidence>
<dbReference type="InterPro" id="IPR032675">
    <property type="entry name" value="LRR_dom_sf"/>
</dbReference>
<keyword evidence="9" id="KW-0675">Receptor</keyword>
<evidence type="ECO:0000256" key="2">
    <source>
        <dbReference type="ARBA" id="ARBA00009592"/>
    </source>
</evidence>
<name>A0AA88UMB1_9ASTE</name>
<evidence type="ECO:0000256" key="1">
    <source>
        <dbReference type="ARBA" id="ARBA00004251"/>
    </source>
</evidence>
<keyword evidence="4" id="KW-0433">Leucine-rich repeat</keyword>
<protein>
    <recommendedName>
        <fullName evidence="13">Receptor-like protein 12</fullName>
    </recommendedName>
</protein>
<evidence type="ECO:0000313" key="11">
    <source>
        <dbReference type="EMBL" id="KAK2990374.1"/>
    </source>
</evidence>
<comment type="similarity">
    <text evidence="2">Belongs to the RLP family.</text>
</comment>
<evidence type="ECO:0000256" key="10">
    <source>
        <dbReference type="ARBA" id="ARBA00023180"/>
    </source>
</evidence>